<keyword evidence="8" id="KW-0408">Iron</keyword>
<dbReference type="PIRSF" id="PIRSF000144">
    <property type="entry name" value="CbbBc"/>
    <property type="match status" value="1"/>
</dbReference>
<dbReference type="NCBIfam" id="TIGR01701">
    <property type="entry name" value="Fdhalpha-like"/>
    <property type="match status" value="1"/>
</dbReference>
<evidence type="ECO:0000259" key="10">
    <source>
        <dbReference type="Pfam" id="PF00384"/>
    </source>
</evidence>
<dbReference type="GO" id="GO:0008863">
    <property type="term" value="F:formate dehydrogenase (NAD+) activity"/>
    <property type="evidence" value="ECO:0007669"/>
    <property type="project" value="InterPro"/>
</dbReference>
<reference evidence="13" key="1">
    <citation type="submission" date="2018-06" db="EMBL/GenBank/DDBJ databases">
        <authorList>
            <person name="Khan S.A."/>
        </authorList>
    </citation>
    <scope>NUCLEOTIDE SEQUENCE [LARGE SCALE GENOMIC DNA]</scope>
    <source>
        <strain evidence="13">DB-1506</strain>
    </source>
</reference>
<dbReference type="GO" id="GO:0051539">
    <property type="term" value="F:4 iron, 4 sulfur cluster binding"/>
    <property type="evidence" value="ECO:0007669"/>
    <property type="project" value="UniProtKB-KW"/>
</dbReference>
<accession>A0A327MF17</accession>
<keyword evidence="9" id="KW-0411">Iron-sulfur</keyword>
<comment type="caution">
    <text evidence="12">The sequence shown here is derived from an EMBL/GenBank/DDBJ whole genome shotgun (WGS) entry which is preliminary data.</text>
</comment>
<evidence type="ECO:0000259" key="11">
    <source>
        <dbReference type="Pfam" id="PF01568"/>
    </source>
</evidence>
<evidence type="ECO:0000256" key="3">
    <source>
        <dbReference type="ARBA" id="ARBA00010312"/>
    </source>
</evidence>
<dbReference type="PANTHER" id="PTHR43105:SF4">
    <property type="entry name" value="PROTEIN YDEP"/>
    <property type="match status" value="1"/>
</dbReference>
<dbReference type="Gene3D" id="3.40.50.740">
    <property type="match status" value="1"/>
</dbReference>
<dbReference type="GO" id="GO:0043546">
    <property type="term" value="F:molybdopterin cofactor binding"/>
    <property type="evidence" value="ECO:0007669"/>
    <property type="project" value="InterPro"/>
</dbReference>
<comment type="cofactor">
    <cofactor evidence="1">
        <name>Mo-bis(molybdopterin guanine dinucleotide)</name>
        <dbReference type="ChEBI" id="CHEBI:60539"/>
    </cofactor>
</comment>
<dbReference type="GO" id="GO:1990204">
    <property type="term" value="C:oxidoreductase complex"/>
    <property type="evidence" value="ECO:0007669"/>
    <property type="project" value="UniProtKB-ARBA"/>
</dbReference>
<dbReference type="InterPro" id="IPR009010">
    <property type="entry name" value="Asp_de-COase-like_dom_sf"/>
</dbReference>
<dbReference type="Gene3D" id="2.40.40.20">
    <property type="match status" value="1"/>
</dbReference>
<evidence type="ECO:0000256" key="7">
    <source>
        <dbReference type="ARBA" id="ARBA00023002"/>
    </source>
</evidence>
<comment type="similarity">
    <text evidence="3">Belongs to the prokaryotic molybdopterin-containing oxidoreductase family.</text>
</comment>
<dbReference type="SUPFAM" id="SSF53706">
    <property type="entry name" value="Formate dehydrogenase/DMSO reductase, domains 1-3"/>
    <property type="match status" value="1"/>
</dbReference>
<keyword evidence="4" id="KW-0004">4Fe-4S</keyword>
<dbReference type="InterPro" id="IPR010046">
    <property type="entry name" value="Mopterin_OxRdtse_a_bac"/>
</dbReference>
<feature type="domain" description="Molybdopterin oxidoreductase" evidence="10">
    <location>
        <begin position="110"/>
        <end position="408"/>
    </location>
</feature>
<protein>
    <submittedName>
        <fullName evidence="12">Formate dehydrogenase</fullName>
    </submittedName>
</protein>
<dbReference type="Pfam" id="PF00384">
    <property type="entry name" value="Molybdopterin"/>
    <property type="match status" value="1"/>
</dbReference>
<dbReference type="GO" id="GO:0016020">
    <property type="term" value="C:membrane"/>
    <property type="evidence" value="ECO:0007669"/>
    <property type="project" value="TreeGrafter"/>
</dbReference>
<dbReference type="GO" id="GO:0045333">
    <property type="term" value="P:cellular respiration"/>
    <property type="evidence" value="ECO:0007669"/>
    <property type="project" value="UniProtKB-ARBA"/>
</dbReference>
<evidence type="ECO:0000256" key="9">
    <source>
        <dbReference type="ARBA" id="ARBA00023014"/>
    </source>
</evidence>
<dbReference type="InterPro" id="IPR037951">
    <property type="entry name" value="MopB_CT_YdeP"/>
</dbReference>
<dbReference type="EMBL" id="QLIX01000007">
    <property type="protein sequence ID" value="RAI58778.1"/>
    <property type="molecule type" value="Genomic_DNA"/>
</dbReference>
<keyword evidence="13" id="KW-1185">Reference proteome</keyword>
<organism evidence="12 13">
    <name type="scientific">Roseicella frigidaeris</name>
    <dbReference type="NCBI Taxonomy" id="2230885"/>
    <lineage>
        <taxon>Bacteria</taxon>
        <taxon>Pseudomonadati</taxon>
        <taxon>Pseudomonadota</taxon>
        <taxon>Alphaproteobacteria</taxon>
        <taxon>Acetobacterales</taxon>
        <taxon>Roseomonadaceae</taxon>
        <taxon>Roseicella</taxon>
    </lineage>
</organism>
<sequence>MTDKARIAPYSGPAGGWGSLRSVEERLLEEHRLASGNAVLLRQNKPAGYSCVSCSWAKPAEPRAFEYCENGAKATAWEITRKRVPRAFFAGHTIAALRGWTDQALEAEGRLLQPMRLDHAADRWVPVQWEEAFREIGRELRALDPRSTVFYASGRASLEASYMWGLFARLYGHNNLPDSSNMCHESTSVGLPEAIGAPVGTITLEDFARTDCILAFGQNVGSNSPRMLHPLQEAARRGVPILTFNPLRERGWERFTNPQSPREMLTGAETRIASRYHQVRAGGDSAAILGLCKALLEGDAAARAAGRPAWIDHGFVAEHTEGFEAFAAAARAAPWPELEARSGLARAALAETAAIYARSRAAIGLYGMGLTQHRKGVENVRMLVNLLLLRGNVGKPGAGVLPVRGHSNVQGQRTVGITEKPALVPLDRLAAQYGFAPPRETGMNTVEACEGIIAGRVRAFLGLGGNFLRAVPETAAMEAAWPRLRLTVQVATKLNRGHLFNGEVAFLLPCLGRIERDEQASGPQFVTCEDTMTKIHPSHGRVAPAGPRLRSEPAIIAGIAKATLPPNPRLPWDEWVGDYARVRDAIAATYPEAFHDFNARIARERGFHRPLPARQRVWKTQSGKAGFLTPPALDEDPDIDLRPPEVLQLITLRSNDQFNTTIYGYDDRFRGVRGSRMVLLLHREDAARRGLAEGALVALETAVEDGIRRRVEGFRVTAYDIPPGCCAAYYPECNPLIPLWHHAERSKVPAAKSVPVRIRPMPG</sequence>
<dbReference type="InterPro" id="IPR041953">
    <property type="entry name" value="YdeP_MopB"/>
</dbReference>
<dbReference type="OrthoDB" id="9803192at2"/>
<dbReference type="Proteomes" id="UP000249065">
    <property type="component" value="Unassembled WGS sequence"/>
</dbReference>
<evidence type="ECO:0000256" key="1">
    <source>
        <dbReference type="ARBA" id="ARBA00001942"/>
    </source>
</evidence>
<gene>
    <name evidence="12" type="ORF">DOO78_11915</name>
</gene>
<dbReference type="InterPro" id="IPR050123">
    <property type="entry name" value="Prok_molybdopt-oxidoreductase"/>
</dbReference>
<dbReference type="GO" id="GO:0030151">
    <property type="term" value="F:molybdenum ion binding"/>
    <property type="evidence" value="ECO:0007669"/>
    <property type="project" value="InterPro"/>
</dbReference>
<dbReference type="RefSeq" id="WP_111469985.1">
    <property type="nucleotide sequence ID" value="NZ_QLIX01000007.1"/>
</dbReference>
<dbReference type="InterPro" id="IPR006656">
    <property type="entry name" value="Mopterin_OxRdtase"/>
</dbReference>
<feature type="domain" description="Molybdopterin dinucleotide-binding" evidence="11">
    <location>
        <begin position="647"/>
        <end position="754"/>
    </location>
</feature>
<keyword evidence="7" id="KW-0560">Oxidoreductase</keyword>
<dbReference type="Gene3D" id="3.40.228.10">
    <property type="entry name" value="Dimethylsulfoxide Reductase, domain 2"/>
    <property type="match status" value="1"/>
</dbReference>
<dbReference type="PANTHER" id="PTHR43105">
    <property type="entry name" value="RESPIRATORY NITRATE REDUCTASE"/>
    <property type="match status" value="1"/>
</dbReference>
<keyword evidence="6" id="KW-0479">Metal-binding</keyword>
<dbReference type="InterPro" id="IPR006657">
    <property type="entry name" value="MoPterin_dinucl-bd_dom"/>
</dbReference>
<dbReference type="CDD" id="cd02767">
    <property type="entry name" value="MopB_ydeP"/>
    <property type="match status" value="1"/>
</dbReference>
<proteinExistence type="inferred from homology"/>
<evidence type="ECO:0000313" key="13">
    <source>
        <dbReference type="Proteomes" id="UP000249065"/>
    </source>
</evidence>
<evidence type="ECO:0000256" key="4">
    <source>
        <dbReference type="ARBA" id="ARBA00022485"/>
    </source>
</evidence>
<evidence type="ECO:0000256" key="8">
    <source>
        <dbReference type="ARBA" id="ARBA00023004"/>
    </source>
</evidence>
<evidence type="ECO:0000256" key="2">
    <source>
        <dbReference type="ARBA" id="ARBA00001966"/>
    </source>
</evidence>
<keyword evidence="5" id="KW-0500">Molybdenum</keyword>
<name>A0A327MF17_9PROT</name>
<dbReference type="CDD" id="cd02787">
    <property type="entry name" value="MopB_CT_ydeP"/>
    <property type="match status" value="1"/>
</dbReference>
<evidence type="ECO:0000256" key="5">
    <source>
        <dbReference type="ARBA" id="ARBA00022505"/>
    </source>
</evidence>
<dbReference type="SUPFAM" id="SSF50692">
    <property type="entry name" value="ADC-like"/>
    <property type="match status" value="1"/>
</dbReference>
<evidence type="ECO:0000313" key="12">
    <source>
        <dbReference type="EMBL" id="RAI58778.1"/>
    </source>
</evidence>
<dbReference type="AlphaFoldDB" id="A0A327MF17"/>
<dbReference type="Pfam" id="PF01568">
    <property type="entry name" value="Molydop_binding"/>
    <property type="match status" value="1"/>
</dbReference>
<comment type="cofactor">
    <cofactor evidence="2">
        <name>[4Fe-4S] cluster</name>
        <dbReference type="ChEBI" id="CHEBI:49883"/>
    </cofactor>
</comment>
<evidence type="ECO:0000256" key="6">
    <source>
        <dbReference type="ARBA" id="ARBA00022723"/>
    </source>
</evidence>